<dbReference type="InterPro" id="IPR039298">
    <property type="entry name" value="ACOT13"/>
</dbReference>
<feature type="domain" description="Thioesterase" evidence="3">
    <location>
        <begin position="188"/>
        <end position="262"/>
    </location>
</feature>
<gene>
    <name evidence="4" type="ORF">LX12_002785</name>
</gene>
<dbReference type="Proteomes" id="UP001205740">
    <property type="component" value="Unassembled WGS sequence"/>
</dbReference>
<dbReference type="EMBL" id="JAMTCG010000005">
    <property type="protein sequence ID" value="MCP2161586.1"/>
    <property type="molecule type" value="Genomic_DNA"/>
</dbReference>
<dbReference type="CDD" id="cd03443">
    <property type="entry name" value="PaaI_thioesterase"/>
    <property type="match status" value="1"/>
</dbReference>
<dbReference type="RefSeq" id="WP_253655181.1">
    <property type="nucleotide sequence ID" value="NZ_BAAAOE010000001.1"/>
</dbReference>
<dbReference type="InterPro" id="IPR029069">
    <property type="entry name" value="HotDog_dom_sf"/>
</dbReference>
<dbReference type="PANTHER" id="PTHR21660:SF1">
    <property type="entry name" value="ACYL-COENZYME A THIOESTERASE 13"/>
    <property type="match status" value="1"/>
</dbReference>
<dbReference type="PANTHER" id="PTHR21660">
    <property type="entry name" value="THIOESTERASE SUPERFAMILY MEMBER-RELATED"/>
    <property type="match status" value="1"/>
</dbReference>
<dbReference type="InterPro" id="IPR006683">
    <property type="entry name" value="Thioestr_dom"/>
</dbReference>
<evidence type="ECO:0000313" key="5">
    <source>
        <dbReference type="Proteomes" id="UP001205740"/>
    </source>
</evidence>
<dbReference type="Gene3D" id="3.10.129.10">
    <property type="entry name" value="Hotdog Thioesterase"/>
    <property type="match status" value="2"/>
</dbReference>
<accession>A0ABT1H2W5</accession>
<protein>
    <submittedName>
        <fullName evidence="4">Domain 1-containing protein</fullName>
    </submittedName>
</protein>
<sequence>MTTVPTWVSIAEQFVDPAETRFEIRPVADSDSDEVVMEMPAGRWTNPSTTSMSAGLLAMLVDSAGGTANFVSYGAQQWTVSSELSVDLVAPLPAAATTARAAGRTTALDDSTALSLSTVTVDGRAVGVGTVRTHPIPSGDALPGLPDDELTGADRDDITRMLGLGSPVGDDVDSAAALADPSLQNGIGIVHGGVIVAAAETVASATMNRDRTTPLATGAVRANYLRPMFTGGQARYEARIVRAGRSTALVDVAAIGADGRTAAVVRVTGYAVGS</sequence>
<evidence type="ECO:0000256" key="2">
    <source>
        <dbReference type="ARBA" id="ARBA00022801"/>
    </source>
</evidence>
<reference evidence="4 5" key="1">
    <citation type="submission" date="2022-06" db="EMBL/GenBank/DDBJ databases">
        <title>Genomic Encyclopedia of Archaeal and Bacterial Type Strains, Phase II (KMG-II): from individual species to whole genera.</title>
        <authorList>
            <person name="Goeker M."/>
        </authorList>
    </citation>
    <scope>NUCLEOTIDE SEQUENCE [LARGE SCALE GENOMIC DNA]</scope>
    <source>
        <strain evidence="4 5">DSM 45037</strain>
    </source>
</reference>
<organism evidence="4 5">
    <name type="scientific">Williamsia serinedens</name>
    <dbReference type="NCBI Taxonomy" id="391736"/>
    <lineage>
        <taxon>Bacteria</taxon>
        <taxon>Bacillati</taxon>
        <taxon>Actinomycetota</taxon>
        <taxon>Actinomycetes</taxon>
        <taxon>Mycobacteriales</taxon>
        <taxon>Nocardiaceae</taxon>
        <taxon>Williamsia</taxon>
    </lineage>
</organism>
<dbReference type="InterPro" id="IPR003736">
    <property type="entry name" value="PAAI_dom"/>
</dbReference>
<name>A0ABT1H2W5_9NOCA</name>
<evidence type="ECO:0000256" key="1">
    <source>
        <dbReference type="ARBA" id="ARBA00008324"/>
    </source>
</evidence>
<keyword evidence="5" id="KW-1185">Reference proteome</keyword>
<dbReference type="Pfam" id="PF03061">
    <property type="entry name" value="4HBT"/>
    <property type="match status" value="1"/>
</dbReference>
<comment type="similarity">
    <text evidence="1">Belongs to the thioesterase PaaI family.</text>
</comment>
<dbReference type="NCBIfam" id="TIGR00369">
    <property type="entry name" value="unchar_dom_1"/>
    <property type="match status" value="1"/>
</dbReference>
<proteinExistence type="inferred from homology"/>
<dbReference type="SUPFAM" id="SSF54637">
    <property type="entry name" value="Thioesterase/thiol ester dehydrase-isomerase"/>
    <property type="match status" value="2"/>
</dbReference>
<keyword evidence="2" id="KW-0378">Hydrolase</keyword>
<evidence type="ECO:0000313" key="4">
    <source>
        <dbReference type="EMBL" id="MCP2161586.1"/>
    </source>
</evidence>
<comment type="caution">
    <text evidence="4">The sequence shown here is derived from an EMBL/GenBank/DDBJ whole genome shotgun (WGS) entry which is preliminary data.</text>
</comment>
<evidence type="ECO:0000259" key="3">
    <source>
        <dbReference type="Pfam" id="PF03061"/>
    </source>
</evidence>